<dbReference type="EMBL" id="GG745353">
    <property type="protein sequence ID" value="KNE67569.1"/>
    <property type="molecule type" value="Genomic_DNA"/>
</dbReference>
<accession>A0A0L0SZ36</accession>
<organism evidence="5 6">
    <name type="scientific">Allomyces macrogynus (strain ATCC 38327)</name>
    <name type="common">Allomyces javanicus var. macrogynus</name>
    <dbReference type="NCBI Taxonomy" id="578462"/>
    <lineage>
        <taxon>Eukaryota</taxon>
        <taxon>Fungi</taxon>
        <taxon>Fungi incertae sedis</taxon>
        <taxon>Blastocladiomycota</taxon>
        <taxon>Blastocladiomycetes</taxon>
        <taxon>Blastocladiales</taxon>
        <taxon>Blastocladiaceae</taxon>
        <taxon>Allomyces</taxon>
    </lineage>
</organism>
<dbReference type="InterPro" id="IPR018466">
    <property type="entry name" value="Kre9/Knh1-like_N"/>
</dbReference>
<evidence type="ECO:0000256" key="1">
    <source>
        <dbReference type="ARBA" id="ARBA00022729"/>
    </source>
</evidence>
<dbReference type="PANTHER" id="PTHR40633">
    <property type="entry name" value="MATRIX PROTEIN, PUTATIVE (AFU_ORTHOLOGUE AFUA_8G05410)-RELATED"/>
    <property type="match status" value="1"/>
</dbReference>
<dbReference type="OrthoDB" id="10433075at2759"/>
<keyword evidence="1 3" id="KW-0732">Signal</keyword>
<dbReference type="VEuPathDB" id="FungiDB:AMAG_12021"/>
<dbReference type="PANTHER" id="PTHR40633:SF1">
    <property type="entry name" value="GPI ANCHORED SERINE-THREONINE RICH PROTEIN (AFU_ORTHOLOGUE AFUA_1G03630)"/>
    <property type="match status" value="1"/>
</dbReference>
<feature type="compositionally biased region" description="Low complexity" evidence="2">
    <location>
        <begin position="134"/>
        <end position="191"/>
    </location>
</feature>
<sequence length="225" mass="22218">MIAAALLILALVAAILPAALAGSVTVNSPLKPWAAGTDETLTWSYDAAGKGPDADAPVKVMLMRVNGDLNNMVPMTELGTTTPSAGSLKFKVPTNLPESGDYAVQFAVGTDPAGWKYTGVFAVTGGKPDLQQLSGTSTTGSTSGTATATTTGTSTATETSTHASETTHASTTTIGSTTSSATSTATTTTAAPRVTSTLTNTNGAAGSAPSFVLAAVVAAAGFLAL</sequence>
<dbReference type="Proteomes" id="UP000054350">
    <property type="component" value="Unassembled WGS sequence"/>
</dbReference>
<feature type="signal peptide" evidence="3">
    <location>
        <begin position="1"/>
        <end position="21"/>
    </location>
</feature>
<evidence type="ECO:0000256" key="3">
    <source>
        <dbReference type="SAM" id="SignalP"/>
    </source>
</evidence>
<feature type="region of interest" description="Disordered" evidence="2">
    <location>
        <begin position="132"/>
        <end position="194"/>
    </location>
</feature>
<evidence type="ECO:0000259" key="4">
    <source>
        <dbReference type="Pfam" id="PF10342"/>
    </source>
</evidence>
<dbReference type="Pfam" id="PF10342">
    <property type="entry name" value="Kre9_KNH"/>
    <property type="match status" value="1"/>
</dbReference>
<dbReference type="OMA" id="WPHEPLE"/>
<reference evidence="5 6" key="1">
    <citation type="submission" date="2009-11" db="EMBL/GenBank/DDBJ databases">
        <title>Annotation of Allomyces macrogynus ATCC 38327.</title>
        <authorList>
            <consortium name="The Broad Institute Genome Sequencing Platform"/>
            <person name="Russ C."/>
            <person name="Cuomo C."/>
            <person name="Burger G."/>
            <person name="Gray M.W."/>
            <person name="Holland P.W.H."/>
            <person name="King N."/>
            <person name="Lang F.B.F."/>
            <person name="Roger A.J."/>
            <person name="Ruiz-Trillo I."/>
            <person name="Young S.K."/>
            <person name="Zeng Q."/>
            <person name="Gargeya S."/>
            <person name="Fitzgerald M."/>
            <person name="Haas B."/>
            <person name="Abouelleil A."/>
            <person name="Alvarado L."/>
            <person name="Arachchi H.M."/>
            <person name="Berlin A."/>
            <person name="Chapman S.B."/>
            <person name="Gearin G."/>
            <person name="Goldberg J."/>
            <person name="Griggs A."/>
            <person name="Gujja S."/>
            <person name="Hansen M."/>
            <person name="Heiman D."/>
            <person name="Howarth C."/>
            <person name="Larimer J."/>
            <person name="Lui A."/>
            <person name="MacDonald P.J.P."/>
            <person name="McCowen C."/>
            <person name="Montmayeur A."/>
            <person name="Murphy C."/>
            <person name="Neiman D."/>
            <person name="Pearson M."/>
            <person name="Priest M."/>
            <person name="Roberts A."/>
            <person name="Saif S."/>
            <person name="Shea T."/>
            <person name="Sisk P."/>
            <person name="Stolte C."/>
            <person name="Sykes S."/>
            <person name="Wortman J."/>
            <person name="Nusbaum C."/>
            <person name="Birren B."/>
        </authorList>
    </citation>
    <scope>NUCLEOTIDE SEQUENCE [LARGE SCALE GENOMIC DNA]</scope>
    <source>
        <strain evidence="5 6">ATCC 38327</strain>
    </source>
</reference>
<gene>
    <name evidence="5" type="ORF">AMAG_12021</name>
</gene>
<feature type="chain" id="PRO_5005548415" description="Yeast cell wall synthesis Kre9/Knh1-like N-terminal domain-containing protein" evidence="3">
    <location>
        <begin position="22"/>
        <end position="225"/>
    </location>
</feature>
<reference evidence="6" key="2">
    <citation type="submission" date="2009-11" db="EMBL/GenBank/DDBJ databases">
        <title>The Genome Sequence of Allomyces macrogynus strain ATCC 38327.</title>
        <authorList>
            <consortium name="The Broad Institute Genome Sequencing Platform"/>
            <person name="Russ C."/>
            <person name="Cuomo C."/>
            <person name="Shea T."/>
            <person name="Young S.K."/>
            <person name="Zeng Q."/>
            <person name="Koehrsen M."/>
            <person name="Haas B."/>
            <person name="Borodovsky M."/>
            <person name="Guigo R."/>
            <person name="Alvarado L."/>
            <person name="Berlin A."/>
            <person name="Borenstein D."/>
            <person name="Chen Z."/>
            <person name="Engels R."/>
            <person name="Freedman E."/>
            <person name="Gellesch M."/>
            <person name="Goldberg J."/>
            <person name="Griggs A."/>
            <person name="Gujja S."/>
            <person name="Heiman D."/>
            <person name="Hepburn T."/>
            <person name="Howarth C."/>
            <person name="Jen D."/>
            <person name="Larson L."/>
            <person name="Lewis B."/>
            <person name="Mehta T."/>
            <person name="Park D."/>
            <person name="Pearson M."/>
            <person name="Roberts A."/>
            <person name="Saif S."/>
            <person name="Shenoy N."/>
            <person name="Sisk P."/>
            <person name="Stolte C."/>
            <person name="Sykes S."/>
            <person name="Walk T."/>
            <person name="White J."/>
            <person name="Yandava C."/>
            <person name="Burger G."/>
            <person name="Gray M.W."/>
            <person name="Holland P.W.H."/>
            <person name="King N."/>
            <person name="Lang F.B.F."/>
            <person name="Roger A.J."/>
            <person name="Ruiz-Trillo I."/>
            <person name="Lander E."/>
            <person name="Nusbaum C."/>
        </authorList>
    </citation>
    <scope>NUCLEOTIDE SEQUENCE [LARGE SCALE GENOMIC DNA]</scope>
    <source>
        <strain evidence="6">ATCC 38327</strain>
    </source>
</reference>
<dbReference type="InterPro" id="IPR052982">
    <property type="entry name" value="SRP1/TIP1-like"/>
</dbReference>
<evidence type="ECO:0000313" key="5">
    <source>
        <dbReference type="EMBL" id="KNE67569.1"/>
    </source>
</evidence>
<feature type="domain" description="Yeast cell wall synthesis Kre9/Knh1-like N-terminal" evidence="4">
    <location>
        <begin position="32"/>
        <end position="123"/>
    </location>
</feature>
<dbReference type="AlphaFoldDB" id="A0A0L0SZ36"/>
<name>A0A0L0SZ36_ALLM3</name>
<evidence type="ECO:0000313" key="6">
    <source>
        <dbReference type="Proteomes" id="UP000054350"/>
    </source>
</evidence>
<evidence type="ECO:0000256" key="2">
    <source>
        <dbReference type="SAM" id="MobiDB-lite"/>
    </source>
</evidence>
<keyword evidence="6" id="KW-1185">Reference proteome</keyword>
<protein>
    <recommendedName>
        <fullName evidence="4">Yeast cell wall synthesis Kre9/Knh1-like N-terminal domain-containing protein</fullName>
    </recommendedName>
</protein>
<proteinExistence type="predicted"/>